<protein>
    <submittedName>
        <fullName evidence="2">Uncharacterized protein</fullName>
    </submittedName>
</protein>
<feature type="region of interest" description="Disordered" evidence="1">
    <location>
        <begin position="290"/>
        <end position="406"/>
    </location>
</feature>
<feature type="compositionally biased region" description="Basic residues" evidence="1">
    <location>
        <begin position="393"/>
        <end position="406"/>
    </location>
</feature>
<organism evidence="2">
    <name type="scientific">Zea mays</name>
    <name type="common">Maize</name>
    <dbReference type="NCBI Taxonomy" id="4577"/>
    <lineage>
        <taxon>Eukaryota</taxon>
        <taxon>Viridiplantae</taxon>
        <taxon>Streptophyta</taxon>
        <taxon>Embryophyta</taxon>
        <taxon>Tracheophyta</taxon>
        <taxon>Spermatophyta</taxon>
        <taxon>Magnoliopsida</taxon>
        <taxon>Liliopsida</taxon>
        <taxon>Poales</taxon>
        <taxon>Poaceae</taxon>
        <taxon>PACMAD clade</taxon>
        <taxon>Panicoideae</taxon>
        <taxon>Andropogonodae</taxon>
        <taxon>Andropogoneae</taxon>
        <taxon>Tripsacinae</taxon>
        <taxon>Zea</taxon>
    </lineage>
</organism>
<proteinExistence type="predicted"/>
<evidence type="ECO:0000256" key="1">
    <source>
        <dbReference type="SAM" id="MobiDB-lite"/>
    </source>
</evidence>
<sequence>MEFAALQPSPAALTSLRRVGSGMGNIILDRRRCFFVSNFTAAEQVLRYSFRALRCMALAVARVNDEDALSARRELLRVAAVGILWRREPRRRGSGGGGWAKCQLGGVREGEELDPPCRWEELDMDVGARRPESGTDECRDVWDNRRVIQEGERQPSLKEVCPSFPGGDAVAIPGGSGCLGGAKWEGSEAEEARIGNGGAGGGWGGTSVVRRVRRRQLPTKAILPATNDHADVKALGGNGWGGGGKGAGQHSSRCRADAAIGVWCQGAGGRRGGAEGREVDMGVVSFNGGAGAAAPGDSEDSSGKGQLTRGHRGRVLGWRNSGEGGGLAPGQSASDNFCADARSDCNRGSELGHDSHEPGGPRRGSENSGKGRVGGKRGGGGGEGELWRERASRLKRGCSSRGKRLS</sequence>
<dbReference type="InParanoid" id="A0A1D6GYW0"/>
<accession>A0A1D6GYW0</accession>
<feature type="compositionally biased region" description="Basic and acidic residues" evidence="1">
    <location>
        <begin position="341"/>
        <end position="365"/>
    </location>
</feature>
<evidence type="ECO:0000313" key="2">
    <source>
        <dbReference type="EMBL" id="AQK67944.1"/>
    </source>
</evidence>
<dbReference type="AlphaFoldDB" id="A0A1D6GYW0"/>
<name>A0A1D6GYW0_MAIZE</name>
<reference evidence="2" key="1">
    <citation type="submission" date="2015-12" db="EMBL/GenBank/DDBJ databases">
        <title>Update maize B73 reference genome by single molecule sequencing technologies.</title>
        <authorList>
            <consortium name="Maize Genome Sequencing Project"/>
            <person name="Ware D."/>
        </authorList>
    </citation>
    <scope>NUCLEOTIDE SEQUENCE</scope>
    <source>
        <tissue evidence="2">Seedling</tissue>
    </source>
</reference>
<dbReference type="EMBL" id="CM000781">
    <property type="protein sequence ID" value="AQK67944.1"/>
    <property type="molecule type" value="Genomic_DNA"/>
</dbReference>
<gene>
    <name evidence="2" type="ORF">ZEAMMB73_Zm00001d015042</name>
</gene>